<dbReference type="Proteomes" id="UP000001695">
    <property type="component" value="Chromosome"/>
</dbReference>
<dbReference type="EMBL" id="CP001016">
    <property type="protein sequence ID" value="ACB96729.1"/>
    <property type="molecule type" value="Genomic_DNA"/>
</dbReference>
<keyword evidence="2" id="KW-1185">Reference proteome</keyword>
<reference evidence="1 2" key="2">
    <citation type="journal article" date="2010" name="J. Bacteriol.">
        <title>Complete genome sequence of Beijerinckia indica subsp. indica.</title>
        <authorList>
            <person name="Tamas I."/>
            <person name="Dedysh S.N."/>
            <person name="Liesack W."/>
            <person name="Stott M.B."/>
            <person name="Alam M."/>
            <person name="Murrell J.C."/>
            <person name="Dunfield P.F."/>
        </authorList>
    </citation>
    <scope>NUCLEOTIDE SEQUENCE [LARGE SCALE GENOMIC DNA]</scope>
    <source>
        <strain evidence="2">ATCC 9039 / DSM 1715 / NCIMB 8712</strain>
    </source>
</reference>
<name>B2ICD2_BEII9</name>
<dbReference type="KEGG" id="bid:Bind_3168"/>
<gene>
    <name evidence="1" type="ordered locus">Bind_3168</name>
</gene>
<protein>
    <submittedName>
        <fullName evidence="1">Uncharacterized protein</fullName>
    </submittedName>
</protein>
<evidence type="ECO:0000313" key="1">
    <source>
        <dbReference type="EMBL" id="ACB96729.1"/>
    </source>
</evidence>
<dbReference type="STRING" id="395963.Bind_3168"/>
<evidence type="ECO:0000313" key="2">
    <source>
        <dbReference type="Proteomes" id="UP000001695"/>
    </source>
</evidence>
<reference evidence="2" key="1">
    <citation type="submission" date="2008-03" db="EMBL/GenBank/DDBJ databases">
        <title>Complete sequence of chromosome of Beijerinckia indica subsp. indica ATCC 9039.</title>
        <authorList>
            <consortium name="US DOE Joint Genome Institute"/>
            <person name="Copeland A."/>
            <person name="Lucas S."/>
            <person name="Lapidus A."/>
            <person name="Glavina del Rio T."/>
            <person name="Dalin E."/>
            <person name="Tice H."/>
            <person name="Bruce D."/>
            <person name="Goodwin L."/>
            <person name="Pitluck S."/>
            <person name="LaButti K."/>
            <person name="Schmutz J."/>
            <person name="Larimer F."/>
            <person name="Land M."/>
            <person name="Hauser L."/>
            <person name="Kyrpides N."/>
            <person name="Mikhailova N."/>
            <person name="Dunfield P.F."/>
            <person name="Dedysh S.N."/>
            <person name="Liesack W."/>
            <person name="Saw J.H."/>
            <person name="Alam M."/>
            <person name="Chen Y."/>
            <person name="Murrell J.C."/>
            <person name="Richardson P."/>
        </authorList>
    </citation>
    <scope>NUCLEOTIDE SEQUENCE [LARGE SCALE GENOMIC DNA]</scope>
    <source>
        <strain evidence="2">ATCC 9039 / DSM 1715 / NCIMB 8712</strain>
    </source>
</reference>
<organism evidence="1 2">
    <name type="scientific">Beijerinckia indica subsp. indica (strain ATCC 9039 / DSM 1715 / NCIMB 8712)</name>
    <dbReference type="NCBI Taxonomy" id="395963"/>
    <lineage>
        <taxon>Bacteria</taxon>
        <taxon>Pseudomonadati</taxon>
        <taxon>Pseudomonadota</taxon>
        <taxon>Alphaproteobacteria</taxon>
        <taxon>Hyphomicrobiales</taxon>
        <taxon>Beijerinckiaceae</taxon>
        <taxon>Beijerinckia</taxon>
    </lineage>
</organism>
<dbReference type="AlphaFoldDB" id="B2ICD2"/>
<proteinExistence type="predicted"/>
<accession>B2ICD2</accession>
<dbReference type="HOGENOM" id="CLU_2271894_0_0_5"/>
<sequence>MAGLHTIFRRLKGNPLGRVMPHPAIPKGTNMQQAGAVSWDDIAAIVNRGAAASRFDPGFLQASSRTAPQFGKATPWDDIAAIVNQESAAACSHFVIPSRKRR</sequence>